<dbReference type="RefSeq" id="WP_377413019.1">
    <property type="nucleotide sequence ID" value="NZ_JBHSRS010000017.1"/>
</dbReference>
<dbReference type="Pfam" id="PF07514">
    <property type="entry name" value="TraI_2"/>
    <property type="match status" value="1"/>
</dbReference>
<proteinExistence type="predicted"/>
<protein>
    <submittedName>
        <fullName evidence="3">MobH family relaxase</fullName>
    </submittedName>
</protein>
<gene>
    <name evidence="3" type="primary">mobH</name>
    <name evidence="3" type="ORF">ACFQND_08210</name>
</gene>
<evidence type="ECO:0000313" key="3">
    <source>
        <dbReference type="EMBL" id="MFC6281209.1"/>
    </source>
</evidence>
<comment type="caution">
    <text evidence="3">The sequence shown here is derived from an EMBL/GenBank/DDBJ whole genome shotgun (WGS) entry which is preliminary data.</text>
</comment>
<evidence type="ECO:0000313" key="4">
    <source>
        <dbReference type="Proteomes" id="UP001596270"/>
    </source>
</evidence>
<evidence type="ECO:0000259" key="2">
    <source>
        <dbReference type="Pfam" id="PF07514"/>
    </source>
</evidence>
<dbReference type="Gene3D" id="1.10.3210.40">
    <property type="match status" value="1"/>
</dbReference>
<evidence type="ECO:0000256" key="1">
    <source>
        <dbReference type="SAM" id="MobiDB-lite"/>
    </source>
</evidence>
<sequence>MVLKWLSNLTTRSKPEVQAVPSNPSTAQTAVAALAVTVQNIYPPDDQGLPLRKIEDLLAGNESLISRIRLHAAADVEMFDVRFLTPITNLAMQINALPASSSSLFSGAGGLLRASLEMGFLCFQASDGRIFTGADTVEVRHKLEPRWRYICFLAGLLHPIGIPLVRMVVSTKAGASWPKHKYDITTWAQDTKIDRVYVNWSDESKIDQKKLLGPSPYTASILHKIVGHENLGWLEEGSPDLTRTLFELVGGSETTSRIAKDVVSTMWGKVQQREESRRPQAYGRLTVGTHLTPYLVGAMRSLVTDGKWKPNDGPLIVDSTGVYLVWPDAGEEIVRQGAREGRDGWPSSSATLAELLKQDGVFETSYGNDMGMTEVVDKEGNILQSYKLKKPTTVIETYEASDYQKASPKTLNGVLDRDPLASVESKAVAKKSKPAQAKPELETPEVPTSPANATVDQETGEVIASTDANPVLASAGETDSPPENPADTPTAFSKVASEAIQSSAPAPATIPEQGGRIKEAAEVKFSDLVPEEIRKEIKTTLTIELLGKVIKAWRERGEQSTTMRMTDNGAAISIEFLGTLMRSIPDWANEMAAAGLIYAPPDRPGLKVHKVAIPEGSKAKEAIVISRYGCKKLVL</sequence>
<dbReference type="NCBIfam" id="NF041494">
    <property type="entry name" value="MobH"/>
    <property type="match status" value="1"/>
</dbReference>
<accession>A0ABW1TUB4</accession>
<feature type="region of interest" description="Disordered" evidence="1">
    <location>
        <begin position="424"/>
        <end position="452"/>
    </location>
</feature>
<reference evidence="4" key="1">
    <citation type="journal article" date="2019" name="Int. J. Syst. Evol. Microbiol.">
        <title>The Global Catalogue of Microorganisms (GCM) 10K type strain sequencing project: providing services to taxonomists for standard genome sequencing and annotation.</title>
        <authorList>
            <consortium name="The Broad Institute Genomics Platform"/>
            <consortium name="The Broad Institute Genome Sequencing Center for Infectious Disease"/>
            <person name="Wu L."/>
            <person name="Ma J."/>
        </authorList>
    </citation>
    <scope>NUCLEOTIDE SEQUENCE [LARGE SCALE GENOMIC DNA]</scope>
    <source>
        <strain evidence="4">CCUG 39402</strain>
    </source>
</reference>
<name>A0ABW1TUB4_9BURK</name>
<dbReference type="EMBL" id="JBHSRS010000017">
    <property type="protein sequence ID" value="MFC6281209.1"/>
    <property type="molecule type" value="Genomic_DNA"/>
</dbReference>
<feature type="domain" description="Uncharacterised" evidence="2">
    <location>
        <begin position="55"/>
        <end position="364"/>
    </location>
</feature>
<keyword evidence="4" id="KW-1185">Reference proteome</keyword>
<dbReference type="InterPro" id="IPR011119">
    <property type="entry name" value="Unchr_helicase_relaxase_TraI"/>
</dbReference>
<organism evidence="3 4">
    <name type="scientific">Polaromonas aquatica</name>
    <dbReference type="NCBI Taxonomy" id="332657"/>
    <lineage>
        <taxon>Bacteria</taxon>
        <taxon>Pseudomonadati</taxon>
        <taxon>Pseudomonadota</taxon>
        <taxon>Betaproteobacteria</taxon>
        <taxon>Burkholderiales</taxon>
        <taxon>Comamonadaceae</taxon>
        <taxon>Polaromonas</taxon>
    </lineage>
</organism>
<dbReference type="Proteomes" id="UP001596270">
    <property type="component" value="Unassembled WGS sequence"/>
</dbReference>